<comment type="similarity">
    <text evidence="2">Belongs to the peptidase S1 family.</text>
</comment>
<dbReference type="Gene3D" id="2.40.10.10">
    <property type="entry name" value="Trypsin-like serine proteases"/>
    <property type="match status" value="1"/>
</dbReference>
<dbReference type="SMART" id="SM00020">
    <property type="entry name" value="Tryp_SPc"/>
    <property type="match status" value="1"/>
</dbReference>
<protein>
    <submittedName>
        <fullName evidence="10">Putative trypsin-6</fullName>
    </submittedName>
</protein>
<reference evidence="10" key="1">
    <citation type="submission" date="2015-06" db="EMBL/GenBank/DDBJ databases">
        <authorList>
            <person name="Hoefler B.C."/>
            <person name="Straight P.D."/>
        </authorList>
    </citation>
    <scope>NUCLEOTIDE SEQUENCE</scope>
</reference>
<dbReference type="PROSITE" id="PS00134">
    <property type="entry name" value="TRYPSIN_HIS"/>
    <property type="match status" value="1"/>
</dbReference>
<evidence type="ECO:0000256" key="6">
    <source>
        <dbReference type="ARBA" id="ARBA00022825"/>
    </source>
</evidence>
<evidence type="ECO:0000313" key="10">
    <source>
        <dbReference type="EMBL" id="JAI32037.1"/>
    </source>
</evidence>
<evidence type="ECO:0000256" key="4">
    <source>
        <dbReference type="ARBA" id="ARBA00022670"/>
    </source>
</evidence>
<dbReference type="InterPro" id="IPR050430">
    <property type="entry name" value="Peptidase_S1"/>
</dbReference>
<evidence type="ECO:0000256" key="5">
    <source>
        <dbReference type="ARBA" id="ARBA00022801"/>
    </source>
</evidence>
<evidence type="ECO:0000256" key="3">
    <source>
        <dbReference type="ARBA" id="ARBA00022525"/>
    </source>
</evidence>
<dbReference type="GO" id="GO:0005576">
    <property type="term" value="C:extracellular region"/>
    <property type="evidence" value="ECO:0007669"/>
    <property type="project" value="UniProtKB-SubCell"/>
</dbReference>
<keyword evidence="4 8" id="KW-0645">Protease</keyword>
<dbReference type="PANTHER" id="PTHR24276">
    <property type="entry name" value="POLYSERASE-RELATED"/>
    <property type="match status" value="1"/>
</dbReference>
<dbReference type="CDD" id="cd00190">
    <property type="entry name" value="Tryp_SPc"/>
    <property type="match status" value="1"/>
</dbReference>
<dbReference type="OrthoDB" id="10059102at2759"/>
<name>A0A0K8UZD7_BACLA</name>
<sequence>MLSLTSIMTQLLLLLLNHIHKKLEMCSIEKILVSIFLFNILRLETYLCAKNNSKIIMEDAKENYKFLITGGYRPKIDNLVKYVVSIRGSNHRWFFGDDHKCGGSIISPKVILTAAHCVCKRHSRIRLKPSDLTVVAGTPRRLVPTETTQVLKVDKIIRHVYYKPLTFRNDIGILLLVKNIYEDGIAVQRISLQTHPLPPYTKCTVLGWGRIFFRGPMPNEILHVDVYIMPDNYCDARTDKYAFGMMCAGDLADPEKDSCSGDSGGPLICNGSVTGIVSFGVKCGIPEHVGYYTNVTSYLDWIRENGFSTLRPVNFILLVVLQIFLMRGV</sequence>
<dbReference type="EMBL" id="GDHF01020277">
    <property type="protein sequence ID" value="JAI32037.1"/>
    <property type="molecule type" value="Transcribed_RNA"/>
</dbReference>
<keyword evidence="7" id="KW-1015">Disulfide bond</keyword>
<dbReference type="AlphaFoldDB" id="A0A0K8UZD7"/>
<keyword evidence="3" id="KW-0964">Secreted</keyword>
<dbReference type="InterPro" id="IPR001254">
    <property type="entry name" value="Trypsin_dom"/>
</dbReference>
<accession>A0A0K8UZD7</accession>
<organism evidence="10">
    <name type="scientific">Bactrocera latifrons</name>
    <name type="common">Malaysian fruit fly</name>
    <name type="synonym">Chaetodacus latifrons</name>
    <dbReference type="NCBI Taxonomy" id="174628"/>
    <lineage>
        <taxon>Eukaryota</taxon>
        <taxon>Metazoa</taxon>
        <taxon>Ecdysozoa</taxon>
        <taxon>Arthropoda</taxon>
        <taxon>Hexapoda</taxon>
        <taxon>Insecta</taxon>
        <taxon>Pterygota</taxon>
        <taxon>Neoptera</taxon>
        <taxon>Endopterygota</taxon>
        <taxon>Diptera</taxon>
        <taxon>Brachycera</taxon>
        <taxon>Muscomorpha</taxon>
        <taxon>Tephritoidea</taxon>
        <taxon>Tephritidae</taxon>
        <taxon>Bactrocera</taxon>
        <taxon>Bactrocera</taxon>
    </lineage>
</organism>
<dbReference type="Pfam" id="PF00089">
    <property type="entry name" value="Trypsin"/>
    <property type="match status" value="1"/>
</dbReference>
<dbReference type="GO" id="GO:0006508">
    <property type="term" value="P:proteolysis"/>
    <property type="evidence" value="ECO:0007669"/>
    <property type="project" value="UniProtKB-KW"/>
</dbReference>
<proteinExistence type="inferred from homology"/>
<keyword evidence="6 8" id="KW-0720">Serine protease</keyword>
<evidence type="ECO:0000256" key="8">
    <source>
        <dbReference type="RuleBase" id="RU363034"/>
    </source>
</evidence>
<evidence type="ECO:0000256" key="7">
    <source>
        <dbReference type="ARBA" id="ARBA00023157"/>
    </source>
</evidence>
<dbReference type="InterPro" id="IPR001314">
    <property type="entry name" value="Peptidase_S1A"/>
</dbReference>
<dbReference type="PANTHER" id="PTHR24276:SF91">
    <property type="entry name" value="AT26814P-RELATED"/>
    <property type="match status" value="1"/>
</dbReference>
<dbReference type="PROSITE" id="PS00135">
    <property type="entry name" value="TRYPSIN_SER"/>
    <property type="match status" value="1"/>
</dbReference>
<gene>
    <name evidence="10" type="primary">TRY6</name>
    <name evidence="10" type="ORF">c0_g1_i1</name>
</gene>
<feature type="domain" description="Peptidase S1" evidence="9">
    <location>
        <begin position="68"/>
        <end position="307"/>
    </location>
</feature>
<dbReference type="GO" id="GO:0004252">
    <property type="term" value="F:serine-type endopeptidase activity"/>
    <property type="evidence" value="ECO:0007669"/>
    <property type="project" value="InterPro"/>
</dbReference>
<evidence type="ECO:0000256" key="1">
    <source>
        <dbReference type="ARBA" id="ARBA00004613"/>
    </source>
</evidence>
<dbReference type="InterPro" id="IPR018114">
    <property type="entry name" value="TRYPSIN_HIS"/>
</dbReference>
<dbReference type="SUPFAM" id="SSF50494">
    <property type="entry name" value="Trypsin-like serine proteases"/>
    <property type="match status" value="1"/>
</dbReference>
<dbReference type="PROSITE" id="PS50240">
    <property type="entry name" value="TRYPSIN_DOM"/>
    <property type="match status" value="1"/>
</dbReference>
<dbReference type="FunFam" id="2.40.10.10:FF:000068">
    <property type="entry name" value="transmembrane protease serine 2"/>
    <property type="match status" value="1"/>
</dbReference>
<evidence type="ECO:0000259" key="9">
    <source>
        <dbReference type="PROSITE" id="PS50240"/>
    </source>
</evidence>
<dbReference type="InterPro" id="IPR043504">
    <property type="entry name" value="Peptidase_S1_PA_chymotrypsin"/>
</dbReference>
<evidence type="ECO:0000256" key="2">
    <source>
        <dbReference type="ARBA" id="ARBA00007664"/>
    </source>
</evidence>
<dbReference type="InterPro" id="IPR009003">
    <property type="entry name" value="Peptidase_S1_PA"/>
</dbReference>
<keyword evidence="5 8" id="KW-0378">Hydrolase</keyword>
<dbReference type="InterPro" id="IPR033116">
    <property type="entry name" value="TRYPSIN_SER"/>
</dbReference>
<dbReference type="PRINTS" id="PR00722">
    <property type="entry name" value="CHYMOTRYPSIN"/>
</dbReference>
<comment type="subcellular location">
    <subcellularLocation>
        <location evidence="1">Secreted</location>
    </subcellularLocation>
</comment>